<protein>
    <recommendedName>
        <fullName evidence="2">Acetylornithine deacetylase</fullName>
    </recommendedName>
</protein>
<evidence type="ECO:0008006" key="2">
    <source>
        <dbReference type="Google" id="ProtNLM"/>
    </source>
</evidence>
<dbReference type="EMBL" id="AJWY01014542">
    <property type="protein sequence ID" value="EKC43459.1"/>
    <property type="molecule type" value="Genomic_DNA"/>
</dbReference>
<evidence type="ECO:0000313" key="1">
    <source>
        <dbReference type="EMBL" id="EKC43459.1"/>
    </source>
</evidence>
<proteinExistence type="predicted"/>
<comment type="caution">
    <text evidence="1">The sequence shown here is derived from an EMBL/GenBank/DDBJ whole genome shotgun (WGS) entry which is preliminary data.</text>
</comment>
<feature type="non-terminal residue" evidence="1">
    <location>
        <position position="1"/>
    </location>
</feature>
<dbReference type="AlphaFoldDB" id="K1RIG7"/>
<sequence>KLGPGESSRSHSADEFIKISEISDAVAKYRELLDGASI</sequence>
<reference evidence="1" key="1">
    <citation type="journal article" date="2013" name="Environ. Microbiol.">
        <title>Microbiota from the distal guts of lean and obese adolescents exhibit partial functional redundancy besides clear differences in community structure.</title>
        <authorList>
            <person name="Ferrer M."/>
            <person name="Ruiz A."/>
            <person name="Lanza F."/>
            <person name="Haange S.B."/>
            <person name="Oberbach A."/>
            <person name="Till H."/>
            <person name="Bargiela R."/>
            <person name="Campoy C."/>
            <person name="Segura M.T."/>
            <person name="Richter M."/>
            <person name="von Bergen M."/>
            <person name="Seifert J."/>
            <person name="Suarez A."/>
        </authorList>
    </citation>
    <scope>NUCLEOTIDE SEQUENCE</scope>
</reference>
<gene>
    <name evidence="1" type="ORF">LEA_21133</name>
</gene>
<organism evidence="1">
    <name type="scientific">human gut metagenome</name>
    <dbReference type="NCBI Taxonomy" id="408170"/>
    <lineage>
        <taxon>unclassified sequences</taxon>
        <taxon>metagenomes</taxon>
        <taxon>organismal metagenomes</taxon>
    </lineage>
</organism>
<dbReference type="Gene3D" id="3.40.630.10">
    <property type="entry name" value="Zn peptidases"/>
    <property type="match status" value="1"/>
</dbReference>
<name>K1RIG7_9ZZZZ</name>
<accession>K1RIG7</accession>